<comment type="caution">
    <text evidence="4">The sequence shown here is derived from an EMBL/GenBank/DDBJ whole genome shotgun (WGS) entry which is preliminary data.</text>
</comment>
<evidence type="ECO:0000259" key="3">
    <source>
        <dbReference type="Pfam" id="PF23271"/>
    </source>
</evidence>
<dbReference type="Gene3D" id="1.25.10.10">
    <property type="entry name" value="Leucine-rich Repeat Variant"/>
    <property type="match status" value="1"/>
</dbReference>
<evidence type="ECO:0000313" key="4">
    <source>
        <dbReference type="EMBL" id="KAF0305992.1"/>
    </source>
</evidence>
<feature type="domain" description="Stalled ribosome sensor GCN1-like HEAT repeats region" evidence="3">
    <location>
        <begin position="71"/>
        <end position="161"/>
    </location>
</feature>
<sequence>MRRCLPKCKRVVVSLLRTPEGVSAGLEVNLTPLLLQRVVCELPEIVLLCLRSLQPLLKEDPKRGLLLGAVRTMNKLLRSEISSIRACAASCLHNLCRPTQGKNEATVLGSIPLLVTLLKDWDPAVRTQAAAALGSVLVTTPAKKLAVTLPTLRHLLDLAGEFAVPAAQMLAIQALAVLAAHPEARNKLREHVEVFEEAMRSEEEGVRVCAKRAMEEVMWVP</sequence>
<dbReference type="EMBL" id="VIIS01000703">
    <property type="protein sequence ID" value="KAF0305992.1"/>
    <property type="molecule type" value="Genomic_DNA"/>
</dbReference>
<keyword evidence="1" id="KW-0677">Repeat</keyword>
<feature type="repeat" description="HEAT" evidence="2">
    <location>
        <begin position="110"/>
        <end position="146"/>
    </location>
</feature>
<dbReference type="PROSITE" id="PS50077">
    <property type="entry name" value="HEAT_REPEAT"/>
    <property type="match status" value="1"/>
</dbReference>
<proteinExistence type="predicted"/>
<dbReference type="InterPro" id="IPR016024">
    <property type="entry name" value="ARM-type_fold"/>
</dbReference>
<accession>A0A6A4WTN0</accession>
<dbReference type="SUPFAM" id="SSF48371">
    <property type="entry name" value="ARM repeat"/>
    <property type="match status" value="1"/>
</dbReference>
<gene>
    <name evidence="4" type="primary">Rsph14</name>
    <name evidence="4" type="ORF">FJT64_002485</name>
</gene>
<evidence type="ECO:0000313" key="5">
    <source>
        <dbReference type="Proteomes" id="UP000440578"/>
    </source>
</evidence>
<dbReference type="InterPro" id="IPR042856">
    <property type="entry name" value="RSP14"/>
</dbReference>
<dbReference type="PANTHER" id="PTHR15599:SF1">
    <property type="entry name" value="RADIAL SPOKE HEAD 14 HOMOLOG"/>
    <property type="match status" value="1"/>
</dbReference>
<dbReference type="Proteomes" id="UP000440578">
    <property type="component" value="Unassembled WGS sequence"/>
</dbReference>
<dbReference type="InterPro" id="IPR021133">
    <property type="entry name" value="HEAT_type_2"/>
</dbReference>
<dbReference type="InterPro" id="IPR057546">
    <property type="entry name" value="HEAT_GCN1"/>
</dbReference>
<organism evidence="4 5">
    <name type="scientific">Amphibalanus amphitrite</name>
    <name type="common">Striped barnacle</name>
    <name type="synonym">Balanus amphitrite</name>
    <dbReference type="NCBI Taxonomy" id="1232801"/>
    <lineage>
        <taxon>Eukaryota</taxon>
        <taxon>Metazoa</taxon>
        <taxon>Ecdysozoa</taxon>
        <taxon>Arthropoda</taxon>
        <taxon>Crustacea</taxon>
        <taxon>Multicrustacea</taxon>
        <taxon>Cirripedia</taxon>
        <taxon>Thoracica</taxon>
        <taxon>Thoracicalcarea</taxon>
        <taxon>Balanomorpha</taxon>
        <taxon>Balanoidea</taxon>
        <taxon>Balanidae</taxon>
        <taxon>Amphibalaninae</taxon>
        <taxon>Amphibalanus</taxon>
    </lineage>
</organism>
<keyword evidence="5" id="KW-1185">Reference proteome</keyword>
<evidence type="ECO:0000256" key="2">
    <source>
        <dbReference type="PROSITE-ProRule" id="PRU00103"/>
    </source>
</evidence>
<dbReference type="PANTHER" id="PTHR15599">
    <property type="entry name" value="RTDR1"/>
    <property type="match status" value="1"/>
</dbReference>
<protein>
    <submittedName>
        <fullName evidence="4">Radial spoke head 14</fullName>
    </submittedName>
</protein>
<reference evidence="4 5" key="1">
    <citation type="submission" date="2019-07" db="EMBL/GenBank/DDBJ databases">
        <title>Draft genome assembly of a fouling barnacle, Amphibalanus amphitrite (Darwin, 1854): The first reference genome for Thecostraca.</title>
        <authorList>
            <person name="Kim W."/>
        </authorList>
    </citation>
    <scope>NUCLEOTIDE SEQUENCE [LARGE SCALE GENOMIC DNA]</scope>
    <source>
        <strain evidence="4">SNU_AA5</strain>
        <tissue evidence="4">Soma without cirri and trophi</tissue>
    </source>
</reference>
<dbReference type="OrthoDB" id="409644at2759"/>
<evidence type="ECO:0000256" key="1">
    <source>
        <dbReference type="ARBA" id="ARBA00022737"/>
    </source>
</evidence>
<dbReference type="AlphaFoldDB" id="A0A6A4WTN0"/>
<dbReference type="InterPro" id="IPR011989">
    <property type="entry name" value="ARM-like"/>
</dbReference>
<dbReference type="Pfam" id="PF23271">
    <property type="entry name" value="HEAT_GCN1"/>
    <property type="match status" value="1"/>
</dbReference>
<name>A0A6A4WTN0_AMPAM</name>